<feature type="compositionally biased region" description="Low complexity" evidence="6">
    <location>
        <begin position="16"/>
        <end position="38"/>
    </location>
</feature>
<dbReference type="GO" id="GO:0051536">
    <property type="term" value="F:iron-sulfur cluster binding"/>
    <property type="evidence" value="ECO:0007669"/>
    <property type="project" value="UniProtKB-KW"/>
</dbReference>
<dbReference type="SFLD" id="SFLDS00029">
    <property type="entry name" value="Radical_SAM"/>
    <property type="match status" value="1"/>
</dbReference>
<keyword evidence="4" id="KW-0408">Iron</keyword>
<reference evidence="8" key="1">
    <citation type="journal article" date="2012" name="Chem. Biol.">
        <title>Synthetic biotechnology to study and engineer ribosomal bottromycin biosynthesis.</title>
        <authorList>
            <person name="Huo L."/>
            <person name="Rachid S."/>
            <person name="Stadler M."/>
            <person name="Wenzel S.C."/>
            <person name="Muller R."/>
        </authorList>
    </citation>
    <scope>NUCLEOTIDE SEQUENCE</scope>
    <source>
        <strain evidence="8">BC16019</strain>
    </source>
</reference>
<proteinExistence type="predicted"/>
<keyword evidence="2" id="KW-0949">S-adenosyl-L-methionine</keyword>
<dbReference type="InterPro" id="IPR007197">
    <property type="entry name" value="rSAM"/>
</dbReference>
<dbReference type="InterPro" id="IPR051198">
    <property type="entry name" value="BchE-like"/>
</dbReference>
<evidence type="ECO:0000256" key="5">
    <source>
        <dbReference type="ARBA" id="ARBA00023014"/>
    </source>
</evidence>
<name>K4MHG1_9ACTN</name>
<dbReference type="InterPro" id="IPR006158">
    <property type="entry name" value="Cobalamin-bd"/>
</dbReference>
<dbReference type="NCBIfam" id="TIGR03975">
    <property type="entry name" value="rSAM_ocin_1"/>
    <property type="match status" value="1"/>
</dbReference>
<dbReference type="AlphaFoldDB" id="K4MHG1"/>
<dbReference type="PANTHER" id="PTHR43409:SF7">
    <property type="entry name" value="BLL1977 PROTEIN"/>
    <property type="match status" value="1"/>
</dbReference>
<dbReference type="GO" id="GO:0031419">
    <property type="term" value="F:cobalamin binding"/>
    <property type="evidence" value="ECO:0007669"/>
    <property type="project" value="InterPro"/>
</dbReference>
<gene>
    <name evidence="8" type="primary">botRMT3</name>
</gene>
<dbReference type="InterPro" id="IPR023984">
    <property type="entry name" value="rSAM_ocin_1"/>
</dbReference>
<dbReference type="Gene3D" id="3.40.50.280">
    <property type="entry name" value="Cobalamin-binding domain"/>
    <property type="match status" value="1"/>
</dbReference>
<dbReference type="GO" id="GO:0003824">
    <property type="term" value="F:catalytic activity"/>
    <property type="evidence" value="ECO:0007669"/>
    <property type="project" value="InterPro"/>
</dbReference>
<dbReference type="PANTHER" id="PTHR43409">
    <property type="entry name" value="ANAEROBIC MAGNESIUM-PROTOPORPHYRIN IX MONOMETHYL ESTER CYCLASE-RELATED"/>
    <property type="match status" value="1"/>
</dbReference>
<dbReference type="GO" id="GO:0046872">
    <property type="term" value="F:metal ion binding"/>
    <property type="evidence" value="ECO:0007669"/>
    <property type="project" value="UniProtKB-KW"/>
</dbReference>
<evidence type="ECO:0000259" key="7">
    <source>
        <dbReference type="PROSITE" id="PS51332"/>
    </source>
</evidence>
<evidence type="ECO:0000256" key="2">
    <source>
        <dbReference type="ARBA" id="ARBA00022691"/>
    </source>
</evidence>
<evidence type="ECO:0000313" key="8">
    <source>
        <dbReference type="EMBL" id="AFV25488.1"/>
    </source>
</evidence>
<evidence type="ECO:0000256" key="6">
    <source>
        <dbReference type="SAM" id="MobiDB-lite"/>
    </source>
</evidence>
<dbReference type="SMART" id="SM00729">
    <property type="entry name" value="Elp3"/>
    <property type="match status" value="1"/>
</dbReference>
<dbReference type="GO" id="GO:0005829">
    <property type="term" value="C:cytosol"/>
    <property type="evidence" value="ECO:0007669"/>
    <property type="project" value="TreeGrafter"/>
</dbReference>
<dbReference type="SFLD" id="SFLDG01082">
    <property type="entry name" value="B12-binding_domain_containing"/>
    <property type="match status" value="1"/>
</dbReference>
<dbReference type="Gene3D" id="3.80.30.20">
    <property type="entry name" value="tm_1862 like domain"/>
    <property type="match status" value="1"/>
</dbReference>
<feature type="domain" description="B12-binding" evidence="7">
    <location>
        <begin position="105"/>
        <end position="251"/>
    </location>
</feature>
<dbReference type="EMBL" id="JX235926">
    <property type="protein sequence ID" value="AFV25488.1"/>
    <property type="molecule type" value="Genomic_DNA"/>
</dbReference>
<dbReference type="PROSITE" id="PS51332">
    <property type="entry name" value="B12_BINDING"/>
    <property type="match status" value="1"/>
</dbReference>
<dbReference type="SFLD" id="SFLDF00324">
    <property type="entry name" value="bacteriocin_maturation"/>
    <property type="match status" value="1"/>
</dbReference>
<evidence type="ECO:0000256" key="4">
    <source>
        <dbReference type="ARBA" id="ARBA00023004"/>
    </source>
</evidence>
<organism evidence="8">
    <name type="scientific">Streptomyces sp. BC16019</name>
    <dbReference type="NCBI Taxonomy" id="1109705"/>
    <lineage>
        <taxon>Bacteria</taxon>
        <taxon>Bacillati</taxon>
        <taxon>Actinomycetota</taxon>
        <taxon>Actinomycetes</taxon>
        <taxon>Kitasatosporales</taxon>
        <taxon>Streptomycetaceae</taxon>
        <taxon>Streptomyces</taxon>
    </lineage>
</organism>
<evidence type="ECO:0000256" key="3">
    <source>
        <dbReference type="ARBA" id="ARBA00022723"/>
    </source>
</evidence>
<feature type="region of interest" description="Disordered" evidence="6">
    <location>
        <begin position="645"/>
        <end position="681"/>
    </location>
</feature>
<dbReference type="Pfam" id="PF04055">
    <property type="entry name" value="Radical_SAM"/>
    <property type="match status" value="1"/>
</dbReference>
<protein>
    <submittedName>
        <fullName evidence="8">BotRMT3</fullName>
    </submittedName>
</protein>
<evidence type="ECO:0000256" key="1">
    <source>
        <dbReference type="ARBA" id="ARBA00001966"/>
    </source>
</evidence>
<dbReference type="SUPFAM" id="SSF102114">
    <property type="entry name" value="Radical SAM enzymes"/>
    <property type="match status" value="1"/>
</dbReference>
<dbReference type="InterPro" id="IPR058240">
    <property type="entry name" value="rSAM_sf"/>
</dbReference>
<sequence length="681" mass="75425">MTGTTERTEATGPADVTGTTEPTLATTPTEPATPSVPTRPGRAALVSMPWNNVRRPSIQVGTLRSVARTEGWRVDSHYAYLSFYGLARTALGMRDAEWSQAYETVSEGLYQLSVGDWIFACRDGGAAAREAYFRMLRTKGVDDATIELVDALREVADRHVERTAAELLESAPDLIGFTSTFSQNGPTLAVAERLRDLGYGGVIVLGGSNCEGSMGRALLANYPAVDAIVDGPGEDAFVALLRQVGAGDPPRSHGRLITRLPALADSAPAGISAGQSLEVPTPDYDGFFEQLHTAGLHTLEPEITLPVEFSRGCWWGAKTHCTFCGLNGATMTYRSKNPDTVADELRHLMDRYGVLDFFAVDNILDLKYLDTALPLVEKLNTDHSLFFEVKANMEWADIQAARRAGVRSVQPGIESLSTEGLRLLKKGATAFQNIRFLLGCAEFGVLPVWNILTGFPHETPESMLTQIDLLPSLTHLEPPDNDILAVHFDRFSPYVEHPQDYGLTLTHPLPGYQYAYPRLSPGDLWDLAYHFEGDFTEDPRNTAVRERLATAVHHWRTEHHRARFTYRLGFDSVTLTDHRPGLPAHTTVLRDEDARLFRAIIGGTRFRDLQNQEGRDGQPLEKLHTWQEKRWVYIEGTKVIALPVREKPSAYRTPPRKGTPRRSRTTVPLTLTGPPPPRRPG</sequence>
<feature type="compositionally biased region" description="Basic residues" evidence="6">
    <location>
        <begin position="654"/>
        <end position="664"/>
    </location>
</feature>
<comment type="cofactor">
    <cofactor evidence="1">
        <name>[4Fe-4S] cluster</name>
        <dbReference type="ChEBI" id="CHEBI:49883"/>
    </cofactor>
</comment>
<dbReference type="InterPro" id="IPR006638">
    <property type="entry name" value="Elp3/MiaA/NifB-like_rSAM"/>
</dbReference>
<keyword evidence="3" id="KW-0479">Metal-binding</keyword>
<feature type="region of interest" description="Disordered" evidence="6">
    <location>
        <begin position="1"/>
        <end position="42"/>
    </location>
</feature>
<keyword evidence="5" id="KW-0411">Iron-sulfur</keyword>
<accession>K4MHG1</accession>
<dbReference type="InterPro" id="IPR023404">
    <property type="entry name" value="rSAM_horseshoe"/>
</dbReference>